<feature type="compositionally biased region" description="Basic and acidic residues" evidence="1">
    <location>
        <begin position="113"/>
        <end position="122"/>
    </location>
</feature>
<dbReference type="EMBL" id="VTPC01008348">
    <property type="protein sequence ID" value="KAF2892945.1"/>
    <property type="molecule type" value="Genomic_DNA"/>
</dbReference>
<feature type="region of interest" description="Disordered" evidence="1">
    <location>
        <begin position="108"/>
        <end position="145"/>
    </location>
</feature>
<dbReference type="Proteomes" id="UP000801492">
    <property type="component" value="Unassembled WGS sequence"/>
</dbReference>
<name>A0A8K0D178_IGNLU</name>
<accession>A0A8K0D178</accession>
<evidence type="ECO:0000256" key="1">
    <source>
        <dbReference type="SAM" id="MobiDB-lite"/>
    </source>
</evidence>
<evidence type="ECO:0000313" key="3">
    <source>
        <dbReference type="Proteomes" id="UP000801492"/>
    </source>
</evidence>
<dbReference type="Gene3D" id="3.60.10.10">
    <property type="entry name" value="Endonuclease/exonuclease/phosphatase"/>
    <property type="match status" value="1"/>
</dbReference>
<gene>
    <name evidence="2" type="ORF">ILUMI_13227</name>
</gene>
<proteinExistence type="predicted"/>
<dbReference type="AlphaFoldDB" id="A0A8K0D178"/>
<sequence>MATKQAYHTKTLCLTMLFNGLKNRYLKIGNWNIRCTKDKEIELEKEFVGANLDVLSRVEIEKHARSGVPCIIKKDLAKEVNDCSNISNKLMFIALDIAGETYTFTAAYDPGENDSKESRDAFWNDMQEGLDRKKEKSSSNGGFQW</sequence>
<dbReference type="InterPro" id="IPR036691">
    <property type="entry name" value="Endo/exonu/phosph_ase_sf"/>
</dbReference>
<keyword evidence="3" id="KW-1185">Reference proteome</keyword>
<reference evidence="2" key="1">
    <citation type="submission" date="2019-08" db="EMBL/GenBank/DDBJ databases">
        <title>The genome of the North American firefly Photinus pyralis.</title>
        <authorList>
            <consortium name="Photinus pyralis genome working group"/>
            <person name="Fallon T.R."/>
            <person name="Sander Lower S.E."/>
            <person name="Weng J.-K."/>
        </authorList>
    </citation>
    <scope>NUCLEOTIDE SEQUENCE</scope>
    <source>
        <strain evidence="2">TRF0915ILg1</strain>
        <tissue evidence="2">Whole body</tissue>
    </source>
</reference>
<dbReference type="SUPFAM" id="SSF56219">
    <property type="entry name" value="DNase I-like"/>
    <property type="match status" value="1"/>
</dbReference>
<dbReference type="OrthoDB" id="5549358at2759"/>
<comment type="caution">
    <text evidence="2">The sequence shown here is derived from an EMBL/GenBank/DDBJ whole genome shotgun (WGS) entry which is preliminary data.</text>
</comment>
<organism evidence="2 3">
    <name type="scientific">Ignelater luminosus</name>
    <name type="common">Cucubano</name>
    <name type="synonym">Pyrophorus luminosus</name>
    <dbReference type="NCBI Taxonomy" id="2038154"/>
    <lineage>
        <taxon>Eukaryota</taxon>
        <taxon>Metazoa</taxon>
        <taxon>Ecdysozoa</taxon>
        <taxon>Arthropoda</taxon>
        <taxon>Hexapoda</taxon>
        <taxon>Insecta</taxon>
        <taxon>Pterygota</taxon>
        <taxon>Neoptera</taxon>
        <taxon>Endopterygota</taxon>
        <taxon>Coleoptera</taxon>
        <taxon>Polyphaga</taxon>
        <taxon>Elateriformia</taxon>
        <taxon>Elateroidea</taxon>
        <taxon>Elateridae</taxon>
        <taxon>Agrypninae</taxon>
        <taxon>Pyrophorini</taxon>
        <taxon>Ignelater</taxon>
    </lineage>
</organism>
<protein>
    <submittedName>
        <fullName evidence="2">Uncharacterized protein</fullName>
    </submittedName>
</protein>
<evidence type="ECO:0000313" key="2">
    <source>
        <dbReference type="EMBL" id="KAF2892945.1"/>
    </source>
</evidence>